<name>A0ABY6BK42_9GAMM</name>
<protein>
    <submittedName>
        <fullName evidence="1">Uncharacterized protein</fullName>
    </submittedName>
</protein>
<evidence type="ECO:0000313" key="2">
    <source>
        <dbReference type="Proteomes" id="UP001064632"/>
    </source>
</evidence>
<gene>
    <name evidence="1" type="ORF">N4264_10215</name>
</gene>
<evidence type="ECO:0000313" key="1">
    <source>
        <dbReference type="EMBL" id="UXI69976.1"/>
    </source>
</evidence>
<accession>A0ABY6BK42</accession>
<keyword evidence="2" id="KW-1185">Reference proteome</keyword>
<dbReference type="RefSeq" id="WP_261696928.1">
    <property type="nucleotide sequence ID" value="NZ_CP104694.1"/>
</dbReference>
<dbReference type="Proteomes" id="UP001064632">
    <property type="component" value="Chromosome"/>
</dbReference>
<organism evidence="1 2">
    <name type="scientific">Tahibacter amnicola</name>
    <dbReference type="NCBI Taxonomy" id="2976241"/>
    <lineage>
        <taxon>Bacteria</taxon>
        <taxon>Pseudomonadati</taxon>
        <taxon>Pseudomonadota</taxon>
        <taxon>Gammaproteobacteria</taxon>
        <taxon>Lysobacterales</taxon>
        <taxon>Rhodanobacteraceae</taxon>
        <taxon>Tahibacter</taxon>
    </lineage>
</organism>
<sequence length="178" mass="19522">MRDSDVALKTVRGLREVCAREFDLHPMSRAVLAATGFQHSVSELRRQLGGLGDVETTLRHLHIAGFVSFGHDALNPMPTATEVAASQKHMPPLQMAKHFMQDTLEAANRLTLGFRLRLACCRTHAHLLECLPHYGMLIARAADADTATQLKLRTRDMAIASSFAAPMALVRRSAAPLS</sequence>
<reference evidence="1" key="1">
    <citation type="submission" date="2022-09" db="EMBL/GenBank/DDBJ databases">
        <title>Tahibacter sp. nov., isolated from a fresh water.</title>
        <authorList>
            <person name="Baek J.H."/>
            <person name="Lee J.K."/>
            <person name="Kim J.M."/>
            <person name="Jeon C.O."/>
        </authorList>
    </citation>
    <scope>NUCLEOTIDE SEQUENCE</scope>
    <source>
        <strain evidence="1">W38</strain>
    </source>
</reference>
<proteinExistence type="predicted"/>
<dbReference type="EMBL" id="CP104694">
    <property type="protein sequence ID" value="UXI69976.1"/>
    <property type="molecule type" value="Genomic_DNA"/>
</dbReference>